<sequence length="650" mass="71440">MKKLFFPIFLVLILLGFNAAALKKIEGTVTEIGHKKPITGVRVSNISGSKQVWTDKDGHYVILLENGDQELCFDKSGYLSQRLSIVKKTILNVQMSLGMEQHEPIMNEISIINQSAQANASNMVLTKGPQKTIMIRGLASPNYGQKKYDSHLGMGMNIIGHYGNTESYAAIAENTFLAPNKTPLSTFSIDVDGAAYSNIRRYLNNGGLPPKDAVRIEEMVNYFDYDYPQPSGADPVNILTEIATAPWNPQHKLVKIALQAKKIQTNRLPAANLVFLIDVSGSMAQPNKLPLLVSSFKLLTDQLRPEDRVAIVVYAGRSALVLPSTPGSATTTIKDALNKLEAGGATAGGQGLEMAYKVAAENFIKKGNNRVILATDGDFNVGLSSDKEMETLIEEKRKSGIFLTVLGYGMGNIKDSKMETLANKGNGNYAYIDNITEARKVLINEFGGTLFTVAKDVKLQVEFNPSKVQTYRLIGYENRLLEDKDFNDDRKDAGEMGAGHTVTAFYEIIPYGVKSSFTPSIDPLKYQENKILGSNSSSPEMLTVKLRYKQPDGDKSKLLQKAVLDTSFPFSGASDNFRFAAAVAEFGLLLRQSEFKQGANFAQVIRLAQDAQGKDTEGYRAEFIKLVKSTALLAKDLLSIENTNKFNEKK</sequence>
<dbReference type="PANTHER" id="PTHR10579">
    <property type="entry name" value="CALCIUM-ACTIVATED CHLORIDE CHANNEL REGULATOR"/>
    <property type="match status" value="1"/>
</dbReference>
<evidence type="ECO:0000313" key="3">
    <source>
        <dbReference type="Proteomes" id="UP000636110"/>
    </source>
</evidence>
<dbReference type="InterPro" id="IPR022156">
    <property type="entry name" value="Uncharacterised_YfbK_N"/>
</dbReference>
<feature type="domain" description="VWFA" evidence="1">
    <location>
        <begin position="272"/>
        <end position="450"/>
    </location>
</feature>
<dbReference type="PANTHER" id="PTHR10579:SF43">
    <property type="entry name" value="ZINC FINGER (C3HC4-TYPE RING FINGER) FAMILY PROTEIN"/>
    <property type="match status" value="1"/>
</dbReference>
<reference evidence="2 3" key="1">
    <citation type="submission" date="2019-11" db="EMBL/GenBank/DDBJ databases">
        <title>Description of Pedobacter sp. LMG 31462T.</title>
        <authorList>
            <person name="Carlier A."/>
            <person name="Qi S."/>
            <person name="Vandamme P."/>
        </authorList>
    </citation>
    <scope>NUCLEOTIDE SEQUENCE [LARGE SCALE GENOMIC DNA]</scope>
    <source>
        <strain evidence="2 3">LMG 31462</strain>
    </source>
</reference>
<accession>A0ABR6F0F6</accession>
<dbReference type="InterPro" id="IPR021908">
    <property type="entry name" value="YfbK_C"/>
</dbReference>
<dbReference type="InterPro" id="IPR051266">
    <property type="entry name" value="CLCR"/>
</dbReference>
<dbReference type="SMART" id="SM00327">
    <property type="entry name" value="VWA"/>
    <property type="match status" value="1"/>
</dbReference>
<evidence type="ECO:0000259" key="1">
    <source>
        <dbReference type="PROSITE" id="PS50234"/>
    </source>
</evidence>
<dbReference type="InterPro" id="IPR008969">
    <property type="entry name" value="CarboxyPept-like_regulatory"/>
</dbReference>
<comment type="caution">
    <text evidence="2">The sequence shown here is derived from an EMBL/GenBank/DDBJ whole genome shotgun (WGS) entry which is preliminary data.</text>
</comment>
<name>A0ABR6F0F6_9SPHI</name>
<dbReference type="EMBL" id="WNXC01000008">
    <property type="protein sequence ID" value="MBB2151022.1"/>
    <property type="molecule type" value="Genomic_DNA"/>
</dbReference>
<dbReference type="CDD" id="cd01465">
    <property type="entry name" value="vWA_subgroup"/>
    <property type="match status" value="1"/>
</dbReference>
<keyword evidence="3" id="KW-1185">Reference proteome</keyword>
<dbReference type="InterPro" id="IPR036465">
    <property type="entry name" value="vWFA_dom_sf"/>
</dbReference>
<gene>
    <name evidence="2" type="ORF">GM920_19150</name>
</gene>
<protein>
    <submittedName>
        <fullName evidence="2">DUF3520 domain-containing protein</fullName>
    </submittedName>
</protein>
<dbReference type="SUPFAM" id="SSF53300">
    <property type="entry name" value="vWA-like"/>
    <property type="match status" value="1"/>
</dbReference>
<dbReference type="Pfam" id="PF12450">
    <property type="entry name" value="vWF_A"/>
    <property type="match status" value="1"/>
</dbReference>
<dbReference type="SUPFAM" id="SSF49464">
    <property type="entry name" value="Carboxypeptidase regulatory domain-like"/>
    <property type="match status" value="1"/>
</dbReference>
<evidence type="ECO:0000313" key="2">
    <source>
        <dbReference type="EMBL" id="MBB2151022.1"/>
    </source>
</evidence>
<organism evidence="2 3">
    <name type="scientific">Pedobacter gandavensis</name>
    <dbReference type="NCBI Taxonomy" id="2679963"/>
    <lineage>
        <taxon>Bacteria</taxon>
        <taxon>Pseudomonadati</taxon>
        <taxon>Bacteroidota</taxon>
        <taxon>Sphingobacteriia</taxon>
        <taxon>Sphingobacteriales</taxon>
        <taxon>Sphingobacteriaceae</taxon>
        <taxon>Pedobacter</taxon>
    </lineage>
</organism>
<dbReference type="InterPro" id="IPR002035">
    <property type="entry name" value="VWF_A"/>
</dbReference>
<dbReference type="Gene3D" id="2.60.40.1120">
    <property type="entry name" value="Carboxypeptidase-like, regulatory domain"/>
    <property type="match status" value="1"/>
</dbReference>
<dbReference type="Pfam" id="PF12034">
    <property type="entry name" value="YfbK_C"/>
    <property type="match status" value="1"/>
</dbReference>
<dbReference type="Pfam" id="PF00092">
    <property type="entry name" value="VWA"/>
    <property type="match status" value="1"/>
</dbReference>
<dbReference type="RefSeq" id="WP_182960500.1">
    <property type="nucleotide sequence ID" value="NZ_WNXC01000008.1"/>
</dbReference>
<dbReference type="Gene3D" id="3.40.50.410">
    <property type="entry name" value="von Willebrand factor, type A domain"/>
    <property type="match status" value="1"/>
</dbReference>
<dbReference type="PROSITE" id="PS50234">
    <property type="entry name" value="VWFA"/>
    <property type="match status" value="1"/>
</dbReference>
<proteinExistence type="predicted"/>
<dbReference type="Proteomes" id="UP000636110">
    <property type="component" value="Unassembled WGS sequence"/>
</dbReference>